<proteinExistence type="predicted"/>
<name>A0ABU3AT45_9ACTN</name>
<evidence type="ECO:0000313" key="2">
    <source>
        <dbReference type="Proteomes" id="UP001180724"/>
    </source>
</evidence>
<organism evidence="1 2">
    <name type="scientific">Streptomyces lancefieldiae</name>
    <dbReference type="NCBI Taxonomy" id="3075520"/>
    <lineage>
        <taxon>Bacteria</taxon>
        <taxon>Bacillati</taxon>
        <taxon>Actinomycetota</taxon>
        <taxon>Actinomycetes</taxon>
        <taxon>Kitasatosporales</taxon>
        <taxon>Streptomycetaceae</taxon>
        <taxon>Streptomyces</taxon>
    </lineage>
</organism>
<reference evidence="1" key="1">
    <citation type="submission" date="2024-05" db="EMBL/GenBank/DDBJ databases">
        <title>30 novel species of actinomycetes from the DSMZ collection.</title>
        <authorList>
            <person name="Nouioui I."/>
        </authorList>
    </citation>
    <scope>NUCLEOTIDE SEQUENCE</scope>
    <source>
        <strain evidence="1">DSM 40712</strain>
    </source>
</reference>
<evidence type="ECO:0000313" key="1">
    <source>
        <dbReference type="EMBL" id="MDT0612238.1"/>
    </source>
</evidence>
<accession>A0ABU3AT45</accession>
<dbReference type="EMBL" id="JAVRFH010000017">
    <property type="protein sequence ID" value="MDT0612238.1"/>
    <property type="molecule type" value="Genomic_DNA"/>
</dbReference>
<keyword evidence="2" id="KW-1185">Reference proteome</keyword>
<dbReference type="Proteomes" id="UP001180724">
    <property type="component" value="Unassembled WGS sequence"/>
</dbReference>
<dbReference type="RefSeq" id="WP_311573821.1">
    <property type="nucleotide sequence ID" value="NZ_JAVRFH010000017.1"/>
</dbReference>
<gene>
    <name evidence="1" type="ORF">RM812_18755</name>
</gene>
<protein>
    <submittedName>
        <fullName evidence="1">Uncharacterized protein</fullName>
    </submittedName>
</protein>
<comment type="caution">
    <text evidence="1">The sequence shown here is derived from an EMBL/GenBank/DDBJ whole genome shotgun (WGS) entry which is preliminary data.</text>
</comment>
<sequence>MAHTELAAMVCLLVRILLIDVATDRLQTLVEGAVPAIGPDSFYAVHLRKCPSRAMESSWVALFSREAALFVGSGCPFVQRAAGRVVLLAQNMRCDLPCAKDMLVRVLEGSDGGQR</sequence>